<accession>A0ACC0NS42</accession>
<evidence type="ECO:0000313" key="2">
    <source>
        <dbReference type="Proteomes" id="UP001062846"/>
    </source>
</evidence>
<dbReference type="Proteomes" id="UP001062846">
    <property type="component" value="Chromosome 5"/>
</dbReference>
<keyword evidence="2" id="KW-1185">Reference proteome</keyword>
<protein>
    <submittedName>
        <fullName evidence="1">Uncharacterized protein</fullName>
    </submittedName>
</protein>
<organism evidence="1 2">
    <name type="scientific">Rhododendron molle</name>
    <name type="common">Chinese azalea</name>
    <name type="synonym">Azalea mollis</name>
    <dbReference type="NCBI Taxonomy" id="49168"/>
    <lineage>
        <taxon>Eukaryota</taxon>
        <taxon>Viridiplantae</taxon>
        <taxon>Streptophyta</taxon>
        <taxon>Embryophyta</taxon>
        <taxon>Tracheophyta</taxon>
        <taxon>Spermatophyta</taxon>
        <taxon>Magnoliopsida</taxon>
        <taxon>eudicotyledons</taxon>
        <taxon>Gunneridae</taxon>
        <taxon>Pentapetalae</taxon>
        <taxon>asterids</taxon>
        <taxon>Ericales</taxon>
        <taxon>Ericaceae</taxon>
        <taxon>Ericoideae</taxon>
        <taxon>Rhodoreae</taxon>
        <taxon>Rhododendron</taxon>
    </lineage>
</organism>
<proteinExistence type="predicted"/>
<sequence>MVVTSIRWAQCIPNCVLHAWYYGFDELNCNSTFSLSLLIFPYFLSAVERLTFGEFFNHPFLSQRQSNELLRNRRSSKTIVAERTARRRRACPKSFSFCSIGDSDTTWARLARPTSLMTSPDQSLQDSHLKMVERDVKRHREPGRKIDHQKPNSYMQKQELRFIIESS</sequence>
<name>A0ACC0NS42_RHOML</name>
<evidence type="ECO:0000313" key="1">
    <source>
        <dbReference type="EMBL" id="KAI8556115.1"/>
    </source>
</evidence>
<reference evidence="1" key="1">
    <citation type="submission" date="2022-02" db="EMBL/GenBank/DDBJ databases">
        <title>Plant Genome Project.</title>
        <authorList>
            <person name="Zhang R.-G."/>
        </authorList>
    </citation>
    <scope>NUCLEOTIDE SEQUENCE</scope>
    <source>
        <strain evidence="1">AT1</strain>
    </source>
</reference>
<dbReference type="EMBL" id="CM046392">
    <property type="protein sequence ID" value="KAI8556115.1"/>
    <property type="molecule type" value="Genomic_DNA"/>
</dbReference>
<comment type="caution">
    <text evidence="1">The sequence shown here is derived from an EMBL/GenBank/DDBJ whole genome shotgun (WGS) entry which is preliminary data.</text>
</comment>
<gene>
    <name evidence="1" type="ORF">RHMOL_Rhmol05G0227000</name>
</gene>